<evidence type="ECO:0000259" key="5">
    <source>
        <dbReference type="PROSITE" id="PS50931"/>
    </source>
</evidence>
<dbReference type="Proteomes" id="UP000829560">
    <property type="component" value="Chromosome"/>
</dbReference>
<proteinExistence type="inferred from homology"/>
<dbReference type="InterPro" id="IPR036388">
    <property type="entry name" value="WH-like_DNA-bd_sf"/>
</dbReference>
<dbReference type="RefSeq" id="WP_241879472.1">
    <property type="nucleotide sequence ID" value="NZ_CP093310.2"/>
</dbReference>
<evidence type="ECO:0000313" key="7">
    <source>
        <dbReference type="Proteomes" id="UP000829560"/>
    </source>
</evidence>
<dbReference type="SUPFAM" id="SSF46785">
    <property type="entry name" value="Winged helix' DNA-binding domain"/>
    <property type="match status" value="1"/>
</dbReference>
<dbReference type="Gene3D" id="3.40.190.10">
    <property type="entry name" value="Periplasmic binding protein-like II"/>
    <property type="match status" value="2"/>
</dbReference>
<evidence type="ECO:0000256" key="1">
    <source>
        <dbReference type="ARBA" id="ARBA00009437"/>
    </source>
</evidence>
<protein>
    <submittedName>
        <fullName evidence="6">LysR substrate-binding domain-containing protein</fullName>
    </submittedName>
</protein>
<dbReference type="PANTHER" id="PTHR30126:SF94">
    <property type="entry name" value="LYSR FAMILY TRANSCRIPTIONAL REGULATOR"/>
    <property type="match status" value="1"/>
</dbReference>
<keyword evidence="4" id="KW-0804">Transcription</keyword>
<dbReference type="SUPFAM" id="SSF53850">
    <property type="entry name" value="Periplasmic binding protein-like II"/>
    <property type="match status" value="1"/>
</dbReference>
<feature type="domain" description="HTH lysR-type" evidence="5">
    <location>
        <begin position="25"/>
        <end position="82"/>
    </location>
</feature>
<dbReference type="InterPro" id="IPR000847">
    <property type="entry name" value="LysR_HTH_N"/>
</dbReference>
<dbReference type="Pfam" id="PF00126">
    <property type="entry name" value="HTH_1"/>
    <property type="match status" value="1"/>
</dbReference>
<dbReference type="GO" id="GO:0000976">
    <property type="term" value="F:transcription cis-regulatory region binding"/>
    <property type="evidence" value="ECO:0007669"/>
    <property type="project" value="TreeGrafter"/>
</dbReference>
<dbReference type="InterPro" id="IPR005119">
    <property type="entry name" value="LysR_subst-bd"/>
</dbReference>
<accession>A0AAT9PHA4</accession>
<evidence type="ECO:0000256" key="3">
    <source>
        <dbReference type="ARBA" id="ARBA00023125"/>
    </source>
</evidence>
<dbReference type="GO" id="GO:0003700">
    <property type="term" value="F:DNA-binding transcription factor activity"/>
    <property type="evidence" value="ECO:0007669"/>
    <property type="project" value="InterPro"/>
</dbReference>
<reference evidence="6" key="1">
    <citation type="submission" date="2024-03" db="EMBL/GenBank/DDBJ databases">
        <title>Psychrobacter raelis sp. nov. isolated from a dog with peritonitis.</title>
        <authorList>
            <person name="Schiavone A."/>
            <person name="Manzulli V."/>
            <person name="Camarda A."/>
            <person name="Cafiero M.A."/>
            <person name="Vasco I."/>
            <person name="Marino L."/>
            <person name="Pennuzzi G."/>
            <person name="Serrecchia L."/>
            <person name="Galante D."/>
            <person name="Pugliese N."/>
        </authorList>
    </citation>
    <scope>NUCLEOTIDE SEQUENCE</scope>
    <source>
        <strain evidence="6">PraFG1</strain>
    </source>
</reference>
<gene>
    <name evidence="6" type="ORF">MN210_06895</name>
</gene>
<dbReference type="PRINTS" id="PR00039">
    <property type="entry name" value="HTHLYSR"/>
</dbReference>
<dbReference type="InterPro" id="IPR036390">
    <property type="entry name" value="WH_DNA-bd_sf"/>
</dbReference>
<dbReference type="Gene3D" id="1.10.10.10">
    <property type="entry name" value="Winged helix-like DNA-binding domain superfamily/Winged helix DNA-binding domain"/>
    <property type="match status" value="1"/>
</dbReference>
<dbReference type="KEGG" id="prae:MN210_06895"/>
<keyword evidence="2" id="KW-0805">Transcription regulation</keyword>
<comment type="similarity">
    <text evidence="1">Belongs to the LysR transcriptional regulatory family.</text>
</comment>
<keyword evidence="7" id="KW-1185">Reference proteome</keyword>
<name>A0AAT9PHA4_9GAMM</name>
<evidence type="ECO:0000256" key="4">
    <source>
        <dbReference type="ARBA" id="ARBA00023163"/>
    </source>
</evidence>
<organism evidence="6 7">
    <name type="scientific">Psychrobacter raelei</name>
    <dbReference type="NCBI Taxonomy" id="2565531"/>
    <lineage>
        <taxon>Bacteria</taxon>
        <taxon>Pseudomonadati</taxon>
        <taxon>Pseudomonadota</taxon>
        <taxon>Gammaproteobacteria</taxon>
        <taxon>Moraxellales</taxon>
        <taxon>Moraxellaceae</taxon>
        <taxon>Psychrobacter</taxon>
    </lineage>
</organism>
<evidence type="ECO:0000256" key="2">
    <source>
        <dbReference type="ARBA" id="ARBA00023015"/>
    </source>
</evidence>
<dbReference type="AlphaFoldDB" id="A0AAT9PHA4"/>
<sequence length="341" mass="38372">MPASTSNASTTAISLTVGHALLPKITLKQLSVFISIYQTGSTSAASEQLHLSQSAVSSALMELEDRLKMPLFERIGRRLHRSDNAEAIYIQAQAIMSQCLTLEQYHQYQAGRIHIGASTTIGNYVLPALIQQIYGNSPEAKVEFFIGNTRDVVAEVEQLKVDIALVEGRPRPTDSKLIEQQAWRHDKLMVFAKKDSQWLASPEDKRENNSSDNKVASYQLTTQQLAKIPLLVRESGSGTRQVIDEQLLQYMPQTERVLAIQQSEAIKNMVKADIGFGCLSQHVIEADLAQGNLIEIEIKDIDLQRVWWMIWHKQRHKSEIWQQFVSSLVQDKGCAQLYGID</sequence>
<dbReference type="Pfam" id="PF03466">
    <property type="entry name" value="LysR_substrate"/>
    <property type="match status" value="1"/>
</dbReference>
<keyword evidence="3" id="KW-0238">DNA-binding</keyword>
<evidence type="ECO:0000313" key="6">
    <source>
        <dbReference type="EMBL" id="UNK06278.1"/>
    </source>
</evidence>
<dbReference type="EMBL" id="CP093310">
    <property type="protein sequence ID" value="UNK06278.1"/>
    <property type="molecule type" value="Genomic_DNA"/>
</dbReference>
<dbReference type="PANTHER" id="PTHR30126">
    <property type="entry name" value="HTH-TYPE TRANSCRIPTIONAL REGULATOR"/>
    <property type="match status" value="1"/>
</dbReference>
<dbReference type="PROSITE" id="PS50931">
    <property type="entry name" value="HTH_LYSR"/>
    <property type="match status" value="1"/>
</dbReference>